<dbReference type="PANTHER" id="PTHR22923:SF116">
    <property type="entry name" value="C1Q DOMAIN-CONTAINING PROTEIN"/>
    <property type="match status" value="1"/>
</dbReference>
<accession>A0A8B8B1N0</accession>
<evidence type="ECO:0000256" key="1">
    <source>
        <dbReference type="ARBA" id="ARBA00004613"/>
    </source>
</evidence>
<evidence type="ECO:0000256" key="5">
    <source>
        <dbReference type="SAM" id="MobiDB-lite"/>
    </source>
</evidence>
<keyword evidence="3 6" id="KW-0732">Signal</keyword>
<dbReference type="Pfam" id="PF00386">
    <property type="entry name" value="C1q"/>
    <property type="match status" value="1"/>
</dbReference>
<protein>
    <submittedName>
        <fullName evidence="9">Uncharacterized protein LOC111106512 isoform X2</fullName>
    </submittedName>
</protein>
<feature type="coiled-coil region" evidence="4">
    <location>
        <begin position="33"/>
        <end position="87"/>
    </location>
</feature>
<comment type="subcellular location">
    <subcellularLocation>
        <location evidence="1">Secreted</location>
    </subcellularLocation>
</comment>
<dbReference type="OrthoDB" id="6149266at2759"/>
<feature type="chain" id="PRO_5034427399" evidence="6">
    <location>
        <begin position="24"/>
        <end position="276"/>
    </location>
</feature>
<dbReference type="GeneID" id="111106512"/>
<evidence type="ECO:0000256" key="4">
    <source>
        <dbReference type="SAM" id="Coils"/>
    </source>
</evidence>
<feature type="compositionally biased region" description="Low complexity" evidence="5">
    <location>
        <begin position="108"/>
        <end position="117"/>
    </location>
</feature>
<dbReference type="PRINTS" id="PR00007">
    <property type="entry name" value="COMPLEMNTC1Q"/>
</dbReference>
<evidence type="ECO:0000256" key="6">
    <source>
        <dbReference type="SAM" id="SignalP"/>
    </source>
</evidence>
<dbReference type="InterPro" id="IPR008983">
    <property type="entry name" value="Tumour_necrosis_fac-like_dom"/>
</dbReference>
<dbReference type="GO" id="GO:0005576">
    <property type="term" value="C:extracellular region"/>
    <property type="evidence" value="ECO:0007669"/>
    <property type="project" value="UniProtKB-SubCell"/>
</dbReference>
<feature type="signal peptide" evidence="6">
    <location>
        <begin position="1"/>
        <end position="23"/>
    </location>
</feature>
<dbReference type="InterPro" id="IPR050822">
    <property type="entry name" value="Cerebellin_Synaptic_Org"/>
</dbReference>
<evidence type="ECO:0000256" key="3">
    <source>
        <dbReference type="ARBA" id="ARBA00022729"/>
    </source>
</evidence>
<evidence type="ECO:0000313" key="8">
    <source>
        <dbReference type="Proteomes" id="UP000694844"/>
    </source>
</evidence>
<evidence type="ECO:0000259" key="7">
    <source>
        <dbReference type="PROSITE" id="PS50871"/>
    </source>
</evidence>
<keyword evidence="8" id="KW-1185">Reference proteome</keyword>
<sequence>MAGLYCTTLSILCCICIIWMANGAEIRKDAISMEEFTEMKKMMTNLLEKYQAQERRIADLEFEIQTLKSTEDKSENLLTEIMTEEEKSEILKTKRGLPQDFSSFRTSNNPNDNSNENQMTHHDSNLHNGKEVRIVPHPTESMVAFYAYMSAYENTPSTHHTLIYDHEVTNVGNGYSKHSGIFTTPIEGIYVFSWTIFMSSPGEYMSIEITLNSQPVGASYLHSVHDYATASGNVVLYMQKDDVVFTRTHTTYVPHGSIRSDNLMRSAFSGWCISCH</sequence>
<dbReference type="PROSITE" id="PS50871">
    <property type="entry name" value="C1Q"/>
    <property type="match status" value="1"/>
</dbReference>
<dbReference type="Gene3D" id="2.60.120.40">
    <property type="match status" value="1"/>
</dbReference>
<feature type="region of interest" description="Disordered" evidence="5">
    <location>
        <begin position="99"/>
        <end position="124"/>
    </location>
</feature>
<proteinExistence type="predicted"/>
<dbReference type="AlphaFoldDB" id="A0A8B8B1N0"/>
<evidence type="ECO:0000256" key="2">
    <source>
        <dbReference type="ARBA" id="ARBA00022525"/>
    </source>
</evidence>
<dbReference type="PANTHER" id="PTHR22923">
    <property type="entry name" value="CEREBELLIN-RELATED"/>
    <property type="match status" value="1"/>
</dbReference>
<evidence type="ECO:0000313" key="9">
    <source>
        <dbReference type="RefSeq" id="XP_022296933.1"/>
    </source>
</evidence>
<gene>
    <name evidence="9" type="primary">LOC111106512</name>
</gene>
<feature type="domain" description="C1q" evidence="7">
    <location>
        <begin position="138"/>
        <end position="276"/>
    </location>
</feature>
<dbReference type="RefSeq" id="XP_022296933.1">
    <property type="nucleotide sequence ID" value="XM_022441225.1"/>
</dbReference>
<reference evidence="9" key="1">
    <citation type="submission" date="2025-08" db="UniProtKB">
        <authorList>
            <consortium name="RefSeq"/>
        </authorList>
    </citation>
    <scope>IDENTIFICATION</scope>
    <source>
        <tissue evidence="9">Whole sample</tissue>
    </source>
</reference>
<dbReference type="Proteomes" id="UP000694844">
    <property type="component" value="Chromosome 8"/>
</dbReference>
<name>A0A8B8B1N0_CRAVI</name>
<dbReference type="InterPro" id="IPR001073">
    <property type="entry name" value="C1q_dom"/>
</dbReference>
<keyword evidence="4" id="KW-0175">Coiled coil</keyword>
<organism evidence="8 9">
    <name type="scientific">Crassostrea virginica</name>
    <name type="common">Eastern oyster</name>
    <dbReference type="NCBI Taxonomy" id="6565"/>
    <lineage>
        <taxon>Eukaryota</taxon>
        <taxon>Metazoa</taxon>
        <taxon>Spiralia</taxon>
        <taxon>Lophotrochozoa</taxon>
        <taxon>Mollusca</taxon>
        <taxon>Bivalvia</taxon>
        <taxon>Autobranchia</taxon>
        <taxon>Pteriomorphia</taxon>
        <taxon>Ostreida</taxon>
        <taxon>Ostreoidea</taxon>
        <taxon>Ostreidae</taxon>
        <taxon>Crassostrea</taxon>
    </lineage>
</organism>
<keyword evidence="2" id="KW-0964">Secreted</keyword>
<dbReference type="SMART" id="SM00110">
    <property type="entry name" value="C1Q"/>
    <property type="match status" value="1"/>
</dbReference>
<dbReference type="SUPFAM" id="SSF49842">
    <property type="entry name" value="TNF-like"/>
    <property type="match status" value="1"/>
</dbReference>